<accession>A0ABT8SBL0</accession>
<proteinExistence type="inferred from homology"/>
<evidence type="ECO:0000256" key="2">
    <source>
        <dbReference type="SAM" id="SignalP"/>
    </source>
</evidence>
<dbReference type="InterPro" id="IPR005064">
    <property type="entry name" value="BUG"/>
</dbReference>
<dbReference type="Gene3D" id="3.40.190.10">
    <property type="entry name" value="Periplasmic binding protein-like II"/>
    <property type="match status" value="1"/>
</dbReference>
<comment type="similarity">
    <text evidence="1">Belongs to the UPF0065 (bug) family.</text>
</comment>
<dbReference type="Pfam" id="PF03401">
    <property type="entry name" value="TctC"/>
    <property type="match status" value="1"/>
</dbReference>
<dbReference type="SUPFAM" id="SSF53850">
    <property type="entry name" value="Periplasmic binding protein-like II"/>
    <property type="match status" value="1"/>
</dbReference>
<reference evidence="3" key="1">
    <citation type="submission" date="2023-06" db="EMBL/GenBank/DDBJ databases">
        <authorList>
            <person name="Jiang Y."/>
            <person name="Liu Q."/>
        </authorList>
    </citation>
    <scope>NUCLEOTIDE SEQUENCE</scope>
    <source>
        <strain evidence="3">CGMCC 1.12090</strain>
    </source>
</reference>
<sequence>MTHSLRGTFAATFVATALAAASAGSAAWAQAAPAAWPTKPIRLIVPFSAGGANDLMARAAAEGASKALGQPIVIENKPGGGTTLGADVVAKSAPDGYTFLISAAGVISNSMIKKSMPYKDADLEPVAMIGLAPSVVLVPADAPYKNLKEFIAASKTGEGFHWATAGTGSTPHFVSGVLQTKYGAKLDIVPYKSGSESITAVLGKQVEATSEASIVALPYLKSGKLKALADTWTSRISAYPDLSTATEQGYGDLRIAHWAGIHAPKGTPPAILDKMSAAVDSAMKTPAIAERLKGLGIEPIGGTRASFVRFVDEERARLGAVVKATGMKDE</sequence>
<dbReference type="PIRSF" id="PIRSF017082">
    <property type="entry name" value="YflP"/>
    <property type="match status" value="1"/>
</dbReference>
<evidence type="ECO:0000313" key="3">
    <source>
        <dbReference type="EMBL" id="MDO1536304.1"/>
    </source>
</evidence>
<feature type="chain" id="PRO_5046391273" evidence="2">
    <location>
        <begin position="32"/>
        <end position="330"/>
    </location>
</feature>
<keyword evidence="4" id="KW-1185">Reference proteome</keyword>
<evidence type="ECO:0000256" key="1">
    <source>
        <dbReference type="ARBA" id="ARBA00006987"/>
    </source>
</evidence>
<dbReference type="EMBL" id="JAUKVY010000026">
    <property type="protein sequence ID" value="MDO1536304.1"/>
    <property type="molecule type" value="Genomic_DNA"/>
</dbReference>
<dbReference type="Proteomes" id="UP001169027">
    <property type="component" value="Unassembled WGS sequence"/>
</dbReference>
<dbReference type="Gene3D" id="3.40.190.150">
    <property type="entry name" value="Bordetella uptake gene, domain 1"/>
    <property type="match status" value="1"/>
</dbReference>
<dbReference type="CDD" id="cd07012">
    <property type="entry name" value="PBP2_Bug_TTT"/>
    <property type="match status" value="1"/>
</dbReference>
<gene>
    <name evidence="3" type="ORF">Q2T77_28850</name>
</gene>
<protein>
    <submittedName>
        <fullName evidence="3">Tripartite tricarboxylate transporter substrate binding protein</fullName>
    </submittedName>
</protein>
<name>A0ABT8SBL0_9BURK</name>
<keyword evidence="2" id="KW-0732">Signal</keyword>
<dbReference type="InterPro" id="IPR042100">
    <property type="entry name" value="Bug_dom1"/>
</dbReference>
<dbReference type="PANTHER" id="PTHR42928:SF5">
    <property type="entry name" value="BLR1237 PROTEIN"/>
    <property type="match status" value="1"/>
</dbReference>
<feature type="signal peptide" evidence="2">
    <location>
        <begin position="1"/>
        <end position="31"/>
    </location>
</feature>
<dbReference type="RefSeq" id="WP_301814308.1">
    <property type="nucleotide sequence ID" value="NZ_JAUJZH010000026.1"/>
</dbReference>
<comment type="caution">
    <text evidence="3">The sequence shown here is derived from an EMBL/GenBank/DDBJ whole genome shotgun (WGS) entry which is preliminary data.</text>
</comment>
<organism evidence="3 4">
    <name type="scientific">Variovorax ginsengisoli</name>
    <dbReference type="NCBI Taxonomy" id="363844"/>
    <lineage>
        <taxon>Bacteria</taxon>
        <taxon>Pseudomonadati</taxon>
        <taxon>Pseudomonadota</taxon>
        <taxon>Betaproteobacteria</taxon>
        <taxon>Burkholderiales</taxon>
        <taxon>Comamonadaceae</taxon>
        <taxon>Variovorax</taxon>
    </lineage>
</organism>
<dbReference type="PANTHER" id="PTHR42928">
    <property type="entry name" value="TRICARBOXYLATE-BINDING PROTEIN"/>
    <property type="match status" value="1"/>
</dbReference>
<evidence type="ECO:0000313" key="4">
    <source>
        <dbReference type="Proteomes" id="UP001169027"/>
    </source>
</evidence>